<organism evidence="1 2">
    <name type="scientific">Saccharothrix tamanrassetensis</name>
    <dbReference type="NCBI Taxonomy" id="1051531"/>
    <lineage>
        <taxon>Bacteria</taxon>
        <taxon>Bacillati</taxon>
        <taxon>Actinomycetota</taxon>
        <taxon>Actinomycetes</taxon>
        <taxon>Pseudonocardiales</taxon>
        <taxon>Pseudonocardiaceae</taxon>
        <taxon>Saccharothrix</taxon>
    </lineage>
</organism>
<dbReference type="AlphaFoldDB" id="A0A841CL75"/>
<reference evidence="1 2" key="1">
    <citation type="submission" date="2020-08" db="EMBL/GenBank/DDBJ databases">
        <title>Genomic Encyclopedia of Type Strains, Phase III (KMG-III): the genomes of soil and plant-associated and newly described type strains.</title>
        <authorList>
            <person name="Whitman W."/>
        </authorList>
    </citation>
    <scope>NUCLEOTIDE SEQUENCE [LARGE SCALE GENOMIC DNA]</scope>
    <source>
        <strain evidence="1 2">CECT 8640</strain>
    </source>
</reference>
<keyword evidence="2" id="KW-1185">Reference proteome</keyword>
<name>A0A841CL75_9PSEU</name>
<dbReference type="EMBL" id="JACHJN010000007">
    <property type="protein sequence ID" value="MBB5958291.1"/>
    <property type="molecule type" value="Genomic_DNA"/>
</dbReference>
<gene>
    <name evidence="1" type="ORF">FHS29_004899</name>
</gene>
<evidence type="ECO:0000313" key="2">
    <source>
        <dbReference type="Proteomes" id="UP000547510"/>
    </source>
</evidence>
<dbReference type="RefSeq" id="WP_184694096.1">
    <property type="nucleotide sequence ID" value="NZ_JACHJN010000007.1"/>
</dbReference>
<accession>A0A841CL75</accession>
<proteinExistence type="predicted"/>
<protein>
    <submittedName>
        <fullName evidence="1">Uncharacterized protein</fullName>
    </submittedName>
</protein>
<evidence type="ECO:0000313" key="1">
    <source>
        <dbReference type="EMBL" id="MBB5958291.1"/>
    </source>
</evidence>
<sequence>MNFNDEVDWPDVFREHISRPSLADPRNPRRSTYVTTMLFLEGALREIDDQLSGRSRLSRDELAGARLTRRIVVERAVRVAGELSADDQEGLRVGDGGFKDRWPGLGGTANFFMCLIKYTCTAPRWGVFLDYGPRKALAELSKVRSGELELADLIGKISAHDLRMRTRLAKYWLFQLSLTMDAKWRAVATKAYRELLDAYSDRWIPVYEEGLRQLGVKFRPGMTPKKLSAMISALTSGFAQHIAGTGDESPVDGENGCVLLAEAVQGQIYAALDHGDDCDISAALRNTLLRRP</sequence>
<dbReference type="Proteomes" id="UP000547510">
    <property type="component" value="Unassembled WGS sequence"/>
</dbReference>
<comment type="caution">
    <text evidence="1">The sequence shown here is derived from an EMBL/GenBank/DDBJ whole genome shotgun (WGS) entry which is preliminary data.</text>
</comment>